<proteinExistence type="predicted"/>
<reference evidence="1 3" key="1">
    <citation type="submission" date="2018-11" db="EMBL/GenBank/DDBJ databases">
        <title>Sequencing the genomes of 1000 actinobacteria strains.</title>
        <authorList>
            <person name="Klenk H.-P."/>
        </authorList>
    </citation>
    <scope>NUCLEOTIDE SEQUENCE [LARGE SCALE GENOMIC DNA]</scope>
    <source>
        <strain evidence="1 3">DSM 10546</strain>
    </source>
</reference>
<protein>
    <submittedName>
        <fullName evidence="1">Uncharacterized protein</fullName>
    </submittedName>
</protein>
<dbReference type="RefSeq" id="WP_123574896.1">
    <property type="nucleotide sequence ID" value="NZ_RKHG01000001.1"/>
</dbReference>
<organism evidence="1 3">
    <name type="scientific">Luteococcus japonicus</name>
    <dbReference type="NCBI Taxonomy" id="33984"/>
    <lineage>
        <taxon>Bacteria</taxon>
        <taxon>Bacillati</taxon>
        <taxon>Actinomycetota</taxon>
        <taxon>Actinomycetes</taxon>
        <taxon>Propionibacteriales</taxon>
        <taxon>Propionibacteriaceae</taxon>
        <taxon>Luteococcus</taxon>
    </lineage>
</organism>
<comment type="caution">
    <text evidence="1">The sequence shown here is derived from an EMBL/GenBank/DDBJ whole genome shotgun (WGS) entry which is preliminary data.</text>
</comment>
<name>A0A3N1ZRU7_9ACTN</name>
<evidence type="ECO:0000313" key="2">
    <source>
        <dbReference type="EMBL" id="ROR53441.1"/>
    </source>
</evidence>
<evidence type="ECO:0000313" key="3">
    <source>
        <dbReference type="Proteomes" id="UP000275749"/>
    </source>
</evidence>
<accession>A0A3N1ZRU7</accession>
<evidence type="ECO:0000313" key="1">
    <source>
        <dbReference type="EMBL" id="ROR53438.1"/>
    </source>
</evidence>
<gene>
    <name evidence="1" type="ORF">EDD41_0587</name>
    <name evidence="2" type="ORF">EDD41_0590</name>
</gene>
<dbReference type="AlphaFoldDB" id="A0A3N1ZRU7"/>
<sequence length="162" mass="18354">MLFLVSPPLSIYWTDSPLARLQIIKDHPNVIEELEWKAVEEPHDPHRDLDLALRHGIPVRSGIVVDAAPILDGMRPGQLRQSLSDMNASQARLHESKGFQQAEDLIEQAAPGWKAHGEHLDREVDRATQASIAEAEEEAAQWLKQERQPLLMDHWRSVGGWI</sequence>
<dbReference type="EMBL" id="RKHG01000001">
    <property type="protein sequence ID" value="ROR53441.1"/>
    <property type="molecule type" value="Genomic_DNA"/>
</dbReference>
<dbReference type="EMBL" id="RKHG01000001">
    <property type="protein sequence ID" value="ROR53438.1"/>
    <property type="molecule type" value="Genomic_DNA"/>
</dbReference>
<dbReference type="Proteomes" id="UP000275749">
    <property type="component" value="Unassembled WGS sequence"/>
</dbReference>